<sequence>MQRRDHMHLEKPRRALCCEKKKAESILASIGVDVVWRAMFTLVAQRRHLCHRRCGSDIPGKPYFSIGEKRSVARLDQSPGTSSGMGFPDQVLDWIRSITLFPVGFPLAAVCS</sequence>
<keyword evidence="2" id="KW-1185">Reference proteome</keyword>
<gene>
    <name evidence="1" type="ORF">CDAR_5811</name>
</gene>
<accession>A0AAV4RDZ8</accession>
<dbReference type="Proteomes" id="UP001054837">
    <property type="component" value="Unassembled WGS sequence"/>
</dbReference>
<organism evidence="1 2">
    <name type="scientific">Caerostris darwini</name>
    <dbReference type="NCBI Taxonomy" id="1538125"/>
    <lineage>
        <taxon>Eukaryota</taxon>
        <taxon>Metazoa</taxon>
        <taxon>Ecdysozoa</taxon>
        <taxon>Arthropoda</taxon>
        <taxon>Chelicerata</taxon>
        <taxon>Arachnida</taxon>
        <taxon>Araneae</taxon>
        <taxon>Araneomorphae</taxon>
        <taxon>Entelegynae</taxon>
        <taxon>Araneoidea</taxon>
        <taxon>Araneidae</taxon>
        <taxon>Caerostris</taxon>
    </lineage>
</organism>
<dbReference type="EMBL" id="BPLQ01006080">
    <property type="protein sequence ID" value="GIY19920.1"/>
    <property type="molecule type" value="Genomic_DNA"/>
</dbReference>
<evidence type="ECO:0000313" key="1">
    <source>
        <dbReference type="EMBL" id="GIY19920.1"/>
    </source>
</evidence>
<dbReference type="AlphaFoldDB" id="A0AAV4RDZ8"/>
<proteinExistence type="predicted"/>
<protein>
    <submittedName>
        <fullName evidence="1">Uncharacterized protein</fullName>
    </submittedName>
</protein>
<comment type="caution">
    <text evidence="1">The sequence shown here is derived from an EMBL/GenBank/DDBJ whole genome shotgun (WGS) entry which is preliminary data.</text>
</comment>
<evidence type="ECO:0000313" key="2">
    <source>
        <dbReference type="Proteomes" id="UP001054837"/>
    </source>
</evidence>
<name>A0AAV4RDZ8_9ARAC</name>
<reference evidence="1 2" key="1">
    <citation type="submission" date="2021-06" db="EMBL/GenBank/DDBJ databases">
        <title>Caerostris darwini draft genome.</title>
        <authorList>
            <person name="Kono N."/>
            <person name="Arakawa K."/>
        </authorList>
    </citation>
    <scope>NUCLEOTIDE SEQUENCE [LARGE SCALE GENOMIC DNA]</scope>
</reference>